<gene>
    <name evidence="1" type="ORF">VNI00_016789</name>
</gene>
<accession>A0AAW0BAX3</accession>
<keyword evidence="2" id="KW-1185">Reference proteome</keyword>
<evidence type="ECO:0000313" key="1">
    <source>
        <dbReference type="EMBL" id="KAK7023374.1"/>
    </source>
</evidence>
<comment type="caution">
    <text evidence="1">The sequence shown here is derived from an EMBL/GenBank/DDBJ whole genome shotgun (WGS) entry which is preliminary data.</text>
</comment>
<sequence>MKIHHGSVNIPDAELYEFLTLCPELSQLECDVLNPRRKDMVPGTFVCQLLDVLCPANSHQLPIPFTPAPNSKLAHVVISERWFLLDPGAVDRLLGRLEAKVGDLKDYRARVPVPRWKWDLWFGAPPECAPEVFQRFKSRIDKLAKSGLKWTVVEPIADGPSKDSSCVRYDSVFEFAHRPSQGLSSLLAYLGM</sequence>
<organism evidence="1 2">
    <name type="scientific">Paramarasmius palmivorus</name>
    <dbReference type="NCBI Taxonomy" id="297713"/>
    <lineage>
        <taxon>Eukaryota</taxon>
        <taxon>Fungi</taxon>
        <taxon>Dikarya</taxon>
        <taxon>Basidiomycota</taxon>
        <taxon>Agaricomycotina</taxon>
        <taxon>Agaricomycetes</taxon>
        <taxon>Agaricomycetidae</taxon>
        <taxon>Agaricales</taxon>
        <taxon>Marasmiineae</taxon>
        <taxon>Marasmiaceae</taxon>
        <taxon>Paramarasmius</taxon>
    </lineage>
</organism>
<dbReference type="Proteomes" id="UP001383192">
    <property type="component" value="Unassembled WGS sequence"/>
</dbReference>
<reference evidence="1 2" key="1">
    <citation type="submission" date="2024-01" db="EMBL/GenBank/DDBJ databases">
        <title>A draft genome for a cacao thread blight-causing isolate of Paramarasmius palmivorus.</title>
        <authorList>
            <person name="Baruah I.K."/>
            <person name="Bukari Y."/>
            <person name="Amoako-Attah I."/>
            <person name="Meinhardt L.W."/>
            <person name="Bailey B.A."/>
            <person name="Cohen S.P."/>
        </authorList>
    </citation>
    <scope>NUCLEOTIDE SEQUENCE [LARGE SCALE GENOMIC DNA]</scope>
    <source>
        <strain evidence="1 2">GH-12</strain>
    </source>
</reference>
<evidence type="ECO:0000313" key="2">
    <source>
        <dbReference type="Proteomes" id="UP001383192"/>
    </source>
</evidence>
<dbReference type="EMBL" id="JAYKXP010000141">
    <property type="protein sequence ID" value="KAK7023374.1"/>
    <property type="molecule type" value="Genomic_DNA"/>
</dbReference>
<protein>
    <submittedName>
        <fullName evidence="1">Uncharacterized protein</fullName>
    </submittedName>
</protein>
<proteinExistence type="predicted"/>
<name>A0AAW0BAX3_9AGAR</name>
<dbReference type="AlphaFoldDB" id="A0AAW0BAX3"/>